<dbReference type="HOGENOM" id="CLU_018865_0_0_10"/>
<evidence type="ECO:0000313" key="2">
    <source>
        <dbReference type="EMBL" id="EKX96554.1"/>
    </source>
</evidence>
<dbReference type="PATRIC" id="fig|1127699.3.peg.2220"/>
<name>L1MZX5_9BACT</name>
<protein>
    <recommendedName>
        <fullName evidence="1">PorZ N-terminal beta-propeller domain-containing protein</fullName>
    </recommendedName>
</protein>
<dbReference type="InterPro" id="IPR015943">
    <property type="entry name" value="WD40/YVTN_repeat-like_dom_sf"/>
</dbReference>
<dbReference type="OrthoDB" id="9807410at2"/>
<organism evidence="2 3">
    <name type="scientific">Hoylesella saccharolytica F0055</name>
    <dbReference type="NCBI Taxonomy" id="1127699"/>
    <lineage>
        <taxon>Bacteria</taxon>
        <taxon>Pseudomonadati</taxon>
        <taxon>Bacteroidota</taxon>
        <taxon>Bacteroidia</taxon>
        <taxon>Bacteroidales</taxon>
        <taxon>Prevotellaceae</taxon>
        <taxon>Hoylesella</taxon>
    </lineage>
</organism>
<dbReference type="AlphaFoldDB" id="L1MZX5"/>
<dbReference type="Pfam" id="PF21544">
    <property type="entry name" value="PorZ_N_b_propeller"/>
    <property type="match status" value="1"/>
</dbReference>
<dbReference type="Gene3D" id="2.130.10.10">
    <property type="entry name" value="YVTN repeat-like/Quinoprotein amine dehydrogenase"/>
    <property type="match status" value="2"/>
</dbReference>
<reference evidence="2 3" key="1">
    <citation type="submission" date="2012-05" db="EMBL/GenBank/DDBJ databases">
        <authorList>
            <person name="Weinstock G."/>
            <person name="Sodergren E."/>
            <person name="Lobos E.A."/>
            <person name="Fulton L."/>
            <person name="Fulton R."/>
            <person name="Courtney L."/>
            <person name="Fronick C."/>
            <person name="O'Laughlin M."/>
            <person name="Godfrey J."/>
            <person name="Wilson R.M."/>
            <person name="Miner T."/>
            <person name="Farmer C."/>
            <person name="Delehaunty K."/>
            <person name="Cordes M."/>
            <person name="Minx P."/>
            <person name="Tomlinson C."/>
            <person name="Chen J."/>
            <person name="Wollam A."/>
            <person name="Pepin K.H."/>
            <person name="Bhonagiri V."/>
            <person name="Zhang X."/>
            <person name="Suruliraj S."/>
            <person name="Warren W."/>
            <person name="Mitreva M."/>
            <person name="Mardis E.R."/>
            <person name="Wilson R.K."/>
        </authorList>
    </citation>
    <scope>NUCLEOTIDE SEQUENCE [LARGE SCALE GENOMIC DNA]</scope>
    <source>
        <strain evidence="2 3">F0055</strain>
    </source>
</reference>
<evidence type="ECO:0000313" key="3">
    <source>
        <dbReference type="Proteomes" id="UP000010433"/>
    </source>
</evidence>
<dbReference type="InterPro" id="IPR048954">
    <property type="entry name" value="PorZ_N"/>
</dbReference>
<proteinExistence type="predicted"/>
<dbReference type="SUPFAM" id="SSF63829">
    <property type="entry name" value="Calcium-dependent phosphotriesterase"/>
    <property type="match status" value="1"/>
</dbReference>
<accession>L1MZX5</accession>
<dbReference type="STRING" id="1127699.HMPREF9151_02418"/>
<dbReference type="NCBIfam" id="TIGR04183">
    <property type="entry name" value="Por_Secre_tail"/>
    <property type="match status" value="1"/>
</dbReference>
<evidence type="ECO:0000259" key="1">
    <source>
        <dbReference type="Pfam" id="PF21544"/>
    </source>
</evidence>
<dbReference type="Proteomes" id="UP000010433">
    <property type="component" value="Unassembled WGS sequence"/>
</dbReference>
<gene>
    <name evidence="2" type="ORF">HMPREF9151_02418</name>
</gene>
<sequence length="670" mass="75134">MRKTIIFTLTALLFYAFNAYSQIGKWSAYPAYRNITEIEKAENTLYVLASGGLYAYNKADQSVQTFDKTNALSDTQINHIAWCKAAKRLVIVYQNQNIDLLRTDGEVTNVSDYYRKNMMEDKTIYNITIDGIYAYLSTGFGIIKLNVRNAEISETYQLGFQVNYTHKDNTYIYAESASKGKYAAKINTNLIDKSNWKRVGEYTPNTEIKPNPDLKKEVEKVHPGGPKHNYFGYMLYKNNLLYTVCGLNESRPACIQVWNGTDWNIYQDDVASLTGHSFLNFSTLDIDPTDVNHVFAGGQTGLYEFKNGAFVKEYNYDNSLFKQAATVRKTTKDYTLVTGIKFDLKGNLWCLNSISPSTSLLQMDKTGQFTSHHKPELMVVPTMNPNRSWEYMTGMILDRHNNLWFVNNFYRTPALAFYQPSTDILKTYTSFHNQDGTHVEVGYVRCVAEDLQGNIWIGTNVGPLVLTTREIETNGNVFQQIKIPRNDGTNYADYLLEGVDIMCMAIDGAGRKWFGTNGNGVYLISEDNLTQLHHFTVENSKLISNYIESIAINGSSGEVFFGTNKGLCSYISNASDASDEMTNDNVWAYPNPVRPDYTGLITVKGLTLNADVKIVSTNGTLVAEGKSNGGLFTWNGKDAQGKRVASGIYLVQTATSNGNKGTVCKIAIVN</sequence>
<dbReference type="SUPFAM" id="SSF101898">
    <property type="entry name" value="NHL repeat"/>
    <property type="match status" value="1"/>
</dbReference>
<dbReference type="EMBL" id="AMEP01000158">
    <property type="protein sequence ID" value="EKX96554.1"/>
    <property type="molecule type" value="Genomic_DNA"/>
</dbReference>
<dbReference type="RefSeq" id="WP_009161278.1">
    <property type="nucleotide sequence ID" value="NZ_KB290963.1"/>
</dbReference>
<feature type="domain" description="PorZ N-terminal beta-propeller" evidence="1">
    <location>
        <begin position="45"/>
        <end position="197"/>
    </location>
</feature>
<dbReference type="InterPro" id="IPR026444">
    <property type="entry name" value="Secre_tail"/>
</dbReference>
<dbReference type="Gene3D" id="2.60.40.4070">
    <property type="match status" value="1"/>
</dbReference>
<comment type="caution">
    <text evidence="2">The sequence shown here is derived from an EMBL/GenBank/DDBJ whole genome shotgun (WGS) entry which is preliminary data.</text>
</comment>
<dbReference type="SUPFAM" id="SSF75011">
    <property type="entry name" value="3-carboxy-cis,cis-mucoante lactonizing enzyme"/>
    <property type="match status" value="1"/>
</dbReference>
<keyword evidence="3" id="KW-1185">Reference proteome</keyword>